<reference evidence="3 4" key="1">
    <citation type="submission" date="2022-03" db="EMBL/GenBank/DDBJ databases">
        <authorList>
            <person name="Macdonald S."/>
            <person name="Ahmed S."/>
            <person name="Newling K."/>
        </authorList>
    </citation>
    <scope>NUCLEOTIDE SEQUENCE [LARGE SCALE GENOMIC DNA]</scope>
</reference>
<dbReference type="InterPro" id="IPR004883">
    <property type="entry name" value="LOB"/>
</dbReference>
<protein>
    <recommendedName>
        <fullName evidence="2">LOB domain-containing protein</fullName>
    </recommendedName>
</protein>
<proteinExistence type="inferred from homology"/>
<gene>
    <name evidence="3" type="ORF">ERUC_LOCUS13337</name>
</gene>
<feature type="domain" description="LOB" evidence="2">
    <location>
        <begin position="16"/>
        <end position="117"/>
    </location>
</feature>
<organism evidence="3 4">
    <name type="scientific">Eruca vesicaria subsp. sativa</name>
    <name type="common">Garden rocket</name>
    <name type="synonym">Eruca sativa</name>
    <dbReference type="NCBI Taxonomy" id="29727"/>
    <lineage>
        <taxon>Eukaryota</taxon>
        <taxon>Viridiplantae</taxon>
        <taxon>Streptophyta</taxon>
        <taxon>Embryophyta</taxon>
        <taxon>Tracheophyta</taxon>
        <taxon>Spermatophyta</taxon>
        <taxon>Magnoliopsida</taxon>
        <taxon>eudicotyledons</taxon>
        <taxon>Gunneridae</taxon>
        <taxon>Pentapetalae</taxon>
        <taxon>rosids</taxon>
        <taxon>malvids</taxon>
        <taxon>Brassicales</taxon>
        <taxon>Brassicaceae</taxon>
        <taxon>Brassiceae</taxon>
        <taxon>Eruca</taxon>
    </lineage>
</organism>
<dbReference type="PROSITE" id="PS51257">
    <property type="entry name" value="PROKAR_LIPOPROTEIN"/>
    <property type="match status" value="1"/>
</dbReference>
<evidence type="ECO:0000259" key="2">
    <source>
        <dbReference type="PROSITE" id="PS50891"/>
    </source>
</evidence>
<dbReference type="PANTHER" id="PTHR31301:SF75">
    <property type="entry name" value="LOB DOMAIN-CONTAINING PROTEIN 7"/>
    <property type="match status" value="1"/>
</dbReference>
<keyword evidence="4" id="KW-1185">Reference proteome</keyword>
<dbReference type="Proteomes" id="UP001642260">
    <property type="component" value="Unassembled WGS sequence"/>
</dbReference>
<evidence type="ECO:0000313" key="4">
    <source>
        <dbReference type="Proteomes" id="UP001642260"/>
    </source>
</evidence>
<evidence type="ECO:0000313" key="3">
    <source>
        <dbReference type="EMBL" id="CAH8334680.1"/>
    </source>
</evidence>
<dbReference type="Pfam" id="PF03195">
    <property type="entry name" value="LOB"/>
    <property type="match status" value="1"/>
</dbReference>
<evidence type="ECO:0000256" key="1">
    <source>
        <dbReference type="ARBA" id="ARBA00005474"/>
    </source>
</evidence>
<comment type="caution">
    <text evidence="3">The sequence shown here is derived from an EMBL/GenBank/DDBJ whole genome shotgun (WGS) entry which is preliminary data.</text>
</comment>
<sequence length="207" mass="23788">MSLSKFHGGSSSSSATACAACKYQRKKCTKNCTLARYFPQERQNHFVNSHKVFGVSNITKFIKGVDECYRDLAMSNLIFHANARARDPVWGVCKIIIDLKHKIACTQAELNLVNQQKLAMCQTIALQQQFGCYSYGDLLEQEEEYVNIDGHVHQNQPQHQEMTQKLSPLNYEMFKDMPMKKERIADGEHKNLVNQMTMSMSHMIQEF</sequence>
<accession>A0ABC8JN15</accession>
<dbReference type="PANTHER" id="PTHR31301">
    <property type="entry name" value="LOB DOMAIN-CONTAINING PROTEIN 4-RELATED"/>
    <property type="match status" value="1"/>
</dbReference>
<dbReference type="AlphaFoldDB" id="A0ABC8JN15"/>
<dbReference type="PROSITE" id="PS50891">
    <property type="entry name" value="LOB"/>
    <property type="match status" value="1"/>
</dbReference>
<comment type="similarity">
    <text evidence="1">Belongs to the LOB domain-containing protein family.</text>
</comment>
<dbReference type="EMBL" id="CAKOAT010126265">
    <property type="protein sequence ID" value="CAH8334680.1"/>
    <property type="molecule type" value="Genomic_DNA"/>
</dbReference>
<name>A0ABC8JN15_ERUVS</name>